<name>M6RHB8_LEPIR</name>
<feature type="non-terminal residue" evidence="1">
    <location>
        <position position="1"/>
    </location>
</feature>
<dbReference type="AlphaFoldDB" id="M6RHB8"/>
<sequence>SYILHLDLSNNQVTRKLHCEPESYFYALDLEWFST</sequence>
<dbReference type="EMBL" id="AHNZ02000733">
    <property type="protein sequence ID" value="EMO03994.1"/>
    <property type="molecule type" value="Genomic_DNA"/>
</dbReference>
<dbReference type="Proteomes" id="UP000012092">
    <property type="component" value="Unassembled WGS sequence"/>
</dbReference>
<reference evidence="1 2" key="1">
    <citation type="submission" date="2013-01" db="EMBL/GenBank/DDBJ databases">
        <authorList>
            <person name="Harkins D.M."/>
            <person name="Durkin A.S."/>
            <person name="Brinkac L.M."/>
            <person name="Haft D.H."/>
            <person name="Selengut J.D."/>
            <person name="Sanka R."/>
            <person name="DePew J."/>
            <person name="Purushe J."/>
            <person name="Picardeau M."/>
            <person name="Werts C."/>
            <person name="Goarant C."/>
            <person name="Vinetz J.M."/>
            <person name="Sutton G.G."/>
            <person name="Nierman W.C."/>
            <person name="Fouts D.E."/>
        </authorList>
    </citation>
    <scope>NUCLEOTIDE SEQUENCE [LARGE SCALE GENOMIC DNA]</scope>
    <source>
        <strain evidence="1 2">Verdun HP</strain>
    </source>
</reference>
<organism evidence="1 2">
    <name type="scientific">Leptospira interrogans serovar Icterohaemorrhagiae str. Verdun HP</name>
    <dbReference type="NCBI Taxonomy" id="1049910"/>
    <lineage>
        <taxon>Bacteria</taxon>
        <taxon>Pseudomonadati</taxon>
        <taxon>Spirochaetota</taxon>
        <taxon>Spirochaetia</taxon>
        <taxon>Leptospirales</taxon>
        <taxon>Leptospiraceae</taxon>
        <taxon>Leptospira</taxon>
    </lineage>
</organism>
<protein>
    <submittedName>
        <fullName evidence="1">Uncharacterized protein</fullName>
    </submittedName>
</protein>
<proteinExistence type="predicted"/>
<gene>
    <name evidence="1" type="ORF">LEP1GSC116_3257</name>
</gene>
<evidence type="ECO:0000313" key="2">
    <source>
        <dbReference type="Proteomes" id="UP000012092"/>
    </source>
</evidence>
<evidence type="ECO:0000313" key="1">
    <source>
        <dbReference type="EMBL" id="EMO03994.1"/>
    </source>
</evidence>
<comment type="caution">
    <text evidence="1">The sequence shown here is derived from an EMBL/GenBank/DDBJ whole genome shotgun (WGS) entry which is preliminary data.</text>
</comment>
<accession>M6RHB8</accession>